<protein>
    <submittedName>
        <fullName evidence="4">RNA-binding S4 domain-containing protein</fullName>
    </submittedName>
</protein>
<evidence type="ECO:0000259" key="3">
    <source>
        <dbReference type="SMART" id="SM00363"/>
    </source>
</evidence>
<evidence type="ECO:0000256" key="1">
    <source>
        <dbReference type="PROSITE-ProRule" id="PRU00182"/>
    </source>
</evidence>
<dbReference type="EMBL" id="JASJEV010000002">
    <property type="protein sequence ID" value="MDJ1157405.1"/>
    <property type="molecule type" value="Genomic_DNA"/>
</dbReference>
<name>A0ABT7AE76_9HYPH</name>
<dbReference type="InterPro" id="IPR036986">
    <property type="entry name" value="S4_RNA-bd_sf"/>
</dbReference>
<accession>A0ABT7AE76</accession>
<gene>
    <name evidence="4" type="ORF">QNA08_04020</name>
</gene>
<dbReference type="Proteomes" id="UP001321492">
    <property type="component" value="Unassembled WGS sequence"/>
</dbReference>
<dbReference type="InterPro" id="IPR002942">
    <property type="entry name" value="S4_RNA-bd"/>
</dbReference>
<comment type="caution">
    <text evidence="4">The sequence shown here is derived from an EMBL/GenBank/DDBJ whole genome shotgun (WGS) entry which is preliminary data.</text>
</comment>
<keyword evidence="1" id="KW-0694">RNA-binding</keyword>
<dbReference type="Gene3D" id="3.10.290.10">
    <property type="entry name" value="RNA-binding S4 domain"/>
    <property type="match status" value="1"/>
</dbReference>
<feature type="region of interest" description="Disordered" evidence="2">
    <location>
        <begin position="80"/>
        <end position="114"/>
    </location>
</feature>
<dbReference type="CDD" id="cd00165">
    <property type="entry name" value="S4"/>
    <property type="match status" value="1"/>
</dbReference>
<organism evidence="4 5">
    <name type="scientific">Chelatococcus albus</name>
    <dbReference type="NCBI Taxonomy" id="3047466"/>
    <lineage>
        <taxon>Bacteria</taxon>
        <taxon>Pseudomonadati</taxon>
        <taxon>Pseudomonadota</taxon>
        <taxon>Alphaproteobacteria</taxon>
        <taxon>Hyphomicrobiales</taxon>
        <taxon>Chelatococcaceae</taxon>
        <taxon>Chelatococcus</taxon>
    </lineage>
</organism>
<dbReference type="SMART" id="SM00363">
    <property type="entry name" value="S4"/>
    <property type="match status" value="1"/>
</dbReference>
<dbReference type="RefSeq" id="WP_283739405.1">
    <property type="nucleotide sequence ID" value="NZ_JASJEV010000002.1"/>
</dbReference>
<evidence type="ECO:0000313" key="5">
    <source>
        <dbReference type="Proteomes" id="UP001321492"/>
    </source>
</evidence>
<sequence length="114" mass="12020">MTAPGGDRLRLDKWLWHARMAKSRTLAAKIVLAGHVRVNGQRVENPARPVKVGDVLTLALAHATLVVEVRALGTRRGPASEARELYALPGGTAPSATPVSGRDDAPLAPDDKSG</sequence>
<feature type="compositionally biased region" description="Basic and acidic residues" evidence="2">
    <location>
        <begin position="101"/>
        <end position="114"/>
    </location>
</feature>
<evidence type="ECO:0000256" key="2">
    <source>
        <dbReference type="SAM" id="MobiDB-lite"/>
    </source>
</evidence>
<evidence type="ECO:0000313" key="4">
    <source>
        <dbReference type="EMBL" id="MDJ1157405.1"/>
    </source>
</evidence>
<keyword evidence="5" id="KW-1185">Reference proteome</keyword>
<dbReference type="Pfam" id="PF01479">
    <property type="entry name" value="S4"/>
    <property type="match status" value="1"/>
</dbReference>
<feature type="domain" description="RNA-binding S4" evidence="3">
    <location>
        <begin position="9"/>
        <end position="74"/>
    </location>
</feature>
<proteinExistence type="predicted"/>
<dbReference type="SUPFAM" id="SSF55174">
    <property type="entry name" value="Alpha-L RNA-binding motif"/>
    <property type="match status" value="1"/>
</dbReference>
<reference evidence="4 5" key="1">
    <citation type="submission" date="2023-05" db="EMBL/GenBank/DDBJ databases">
        <title>Chelatococcus sp. nov., a moderately thermophilic bacterium isolated from hot spring microbial mat.</title>
        <authorList>
            <person name="Hu C.-J."/>
            <person name="Li W.-J."/>
        </authorList>
    </citation>
    <scope>NUCLEOTIDE SEQUENCE [LARGE SCALE GENOMIC DNA]</scope>
    <source>
        <strain evidence="4 5">SYSU G07232</strain>
    </source>
</reference>
<dbReference type="PROSITE" id="PS50889">
    <property type="entry name" value="S4"/>
    <property type="match status" value="1"/>
</dbReference>